<dbReference type="InterPro" id="IPR008937">
    <property type="entry name" value="Ras-like_GEF"/>
</dbReference>
<reference evidence="6 7" key="1">
    <citation type="journal article" date="2018" name="Genome Biol. Evol.">
        <title>Multiple Roots of Fruiting Body Formation in Amoebozoa.</title>
        <authorList>
            <person name="Hillmann F."/>
            <person name="Forbes G."/>
            <person name="Novohradska S."/>
            <person name="Ferling I."/>
            <person name="Riege K."/>
            <person name="Groth M."/>
            <person name="Westermann M."/>
            <person name="Marz M."/>
            <person name="Spaller T."/>
            <person name="Winckler T."/>
            <person name="Schaap P."/>
            <person name="Glockner G."/>
        </authorList>
    </citation>
    <scope>NUCLEOTIDE SEQUENCE [LARGE SCALE GENOMIC DNA]</scope>
    <source>
        <strain evidence="6 7">Jena</strain>
    </source>
</reference>
<dbReference type="PROSITE" id="PS50212">
    <property type="entry name" value="RASGEF_NTER"/>
    <property type="match status" value="1"/>
</dbReference>
<comment type="caution">
    <text evidence="6">The sequence shown here is derived from an EMBL/GenBank/DDBJ whole genome shotgun (WGS) entry which is preliminary data.</text>
</comment>
<feature type="region of interest" description="Disordered" evidence="3">
    <location>
        <begin position="657"/>
        <end position="684"/>
    </location>
</feature>
<accession>A0A2P6P0T1</accession>
<dbReference type="GO" id="GO:0005085">
    <property type="term" value="F:guanyl-nucleotide exchange factor activity"/>
    <property type="evidence" value="ECO:0007669"/>
    <property type="project" value="UniProtKB-KW"/>
</dbReference>
<dbReference type="SUPFAM" id="SSF48366">
    <property type="entry name" value="Ras GEF"/>
    <property type="match status" value="1"/>
</dbReference>
<dbReference type="Pfam" id="PF00617">
    <property type="entry name" value="RasGEF"/>
    <property type="match status" value="1"/>
</dbReference>
<dbReference type="SMART" id="SM00015">
    <property type="entry name" value="IQ"/>
    <property type="match status" value="1"/>
</dbReference>
<evidence type="ECO:0000256" key="2">
    <source>
        <dbReference type="PROSITE-ProRule" id="PRU00168"/>
    </source>
</evidence>
<evidence type="ECO:0000313" key="6">
    <source>
        <dbReference type="EMBL" id="PRP89822.1"/>
    </source>
</evidence>
<dbReference type="InterPro" id="IPR036964">
    <property type="entry name" value="RASGEF_cat_dom_sf"/>
</dbReference>
<evidence type="ECO:0000313" key="7">
    <source>
        <dbReference type="Proteomes" id="UP000241769"/>
    </source>
</evidence>
<dbReference type="PANTHER" id="PTHR23113">
    <property type="entry name" value="GUANINE NUCLEOTIDE EXCHANGE FACTOR"/>
    <property type="match status" value="1"/>
</dbReference>
<keyword evidence="7" id="KW-1185">Reference proteome</keyword>
<dbReference type="InterPro" id="IPR000651">
    <property type="entry name" value="Ras-like_Gua-exchang_fac_N"/>
</dbReference>
<feature type="compositionally biased region" description="Polar residues" evidence="3">
    <location>
        <begin position="670"/>
        <end position="679"/>
    </location>
</feature>
<feature type="domain" description="N-terminal Ras-GEF" evidence="5">
    <location>
        <begin position="268"/>
        <end position="384"/>
    </location>
</feature>
<dbReference type="EMBL" id="MDYQ01000001">
    <property type="protein sequence ID" value="PRP89822.1"/>
    <property type="molecule type" value="Genomic_DNA"/>
</dbReference>
<dbReference type="SMART" id="SM00229">
    <property type="entry name" value="RasGEFN"/>
    <property type="match status" value="1"/>
</dbReference>
<dbReference type="OrthoDB" id="546434at2759"/>
<dbReference type="Pfam" id="PF00612">
    <property type="entry name" value="IQ"/>
    <property type="match status" value="1"/>
</dbReference>
<dbReference type="Proteomes" id="UP000241769">
    <property type="component" value="Unassembled WGS sequence"/>
</dbReference>
<dbReference type="AlphaFoldDB" id="A0A2P6P0T1"/>
<dbReference type="Pfam" id="PF00618">
    <property type="entry name" value="RasGEF_N"/>
    <property type="match status" value="1"/>
</dbReference>
<keyword evidence="1 2" id="KW-0344">Guanine-nucleotide releasing factor</keyword>
<dbReference type="SMART" id="SM00147">
    <property type="entry name" value="RasGEF"/>
    <property type="match status" value="1"/>
</dbReference>
<organism evidence="6 7">
    <name type="scientific">Planoprotostelium fungivorum</name>
    <dbReference type="NCBI Taxonomy" id="1890364"/>
    <lineage>
        <taxon>Eukaryota</taxon>
        <taxon>Amoebozoa</taxon>
        <taxon>Evosea</taxon>
        <taxon>Variosea</taxon>
        <taxon>Cavosteliida</taxon>
        <taxon>Cavosteliaceae</taxon>
        <taxon>Planoprotostelium</taxon>
    </lineage>
</organism>
<dbReference type="PANTHER" id="PTHR23113:SF368">
    <property type="entry name" value="CELL DIVISION CONTROL PROTEIN 25"/>
    <property type="match status" value="1"/>
</dbReference>
<sequence>MAARLKGLFSKRSSTKLGKFVPTAAEASTAEKVLLEICEDGKPASSKRSLIKLNGQSIFCYDGAKAGRFVVRKAKPQKEKSPSLEFNLFKLETRTPAWMTESERVPDTSPNKIVLFNRKLLEKRVALDKEIILVTITFQSEPEERQWRSAIEKILTPDRAARVIQELWKARTFRLRFLRLVQYLVTRQRQLQIMERSARRCAVQNRLSDAAVTIQANWRRFKARREYRRRLTESRETCQEKAASMWMSFEDITIIYKKSSKKSRENERENLISSATFEKLVEVLLRATTTPDHLYVQIFLASYPMFTTTSQVMGIIQMAMPLGYSSVSERIAHLLIHWINLYPSDFRLSEPSRFYLSELIKRLETAELPTQDVQRLQSAAASIYRHPLRMQLNALDVPPVVILNPDPVRLEDIDDLEIARQLTLISSDFYRLISPREYCRTAWRRRGRERKAPHILQNLEHNKKVKKLTSDKGLTYIQTTSWVMQLILSTGRESGTHLIEKFITIASHCRNLNNWCDVYNIMNALTRNEILRLRTRWVDVSLPHLKEWESLKAAIDTDGNNNFLRNILKKAPAPCVPPIDLYLQDLIRLDDVPTKRGDMINFEKMEAFYDIVGQLKRFSQVEHKFMPTPAWRSLLMTDTILTDDEIYTKSIFIEPMRTSAPNSPVPSSPKGRSSPTMSRKTLEKKSSGRFLTVRLTASSPDLSRRSISMSSTFEAENYTSSLTLTPRAMTDTLRSPLHKSAGHELSY</sequence>
<dbReference type="CDD" id="cd06224">
    <property type="entry name" value="REM"/>
    <property type="match status" value="1"/>
</dbReference>
<evidence type="ECO:0000259" key="4">
    <source>
        <dbReference type="PROSITE" id="PS50009"/>
    </source>
</evidence>
<dbReference type="InParanoid" id="A0A2P6P0T1"/>
<dbReference type="CDD" id="cd23767">
    <property type="entry name" value="IQCD"/>
    <property type="match status" value="1"/>
</dbReference>
<dbReference type="InterPro" id="IPR000048">
    <property type="entry name" value="IQ_motif_EF-hand-BS"/>
</dbReference>
<dbReference type="InterPro" id="IPR023578">
    <property type="entry name" value="Ras_GEF_dom_sf"/>
</dbReference>
<dbReference type="Gene3D" id="1.10.840.10">
    <property type="entry name" value="Ras guanine-nucleotide exchange factors catalytic domain"/>
    <property type="match status" value="1"/>
</dbReference>
<dbReference type="PROSITE" id="PS50009">
    <property type="entry name" value="RASGEF_CAT"/>
    <property type="match status" value="1"/>
</dbReference>
<gene>
    <name evidence="6" type="ORF">PROFUN_00164</name>
</gene>
<protein>
    <submittedName>
        <fullName evidence="6">Ras-specific guanine nucleotide-releasing factor 1-like</fullName>
    </submittedName>
</protein>
<dbReference type="GO" id="GO:0007265">
    <property type="term" value="P:Ras protein signal transduction"/>
    <property type="evidence" value="ECO:0007669"/>
    <property type="project" value="TreeGrafter"/>
</dbReference>
<proteinExistence type="predicted"/>
<dbReference type="GO" id="GO:0005886">
    <property type="term" value="C:plasma membrane"/>
    <property type="evidence" value="ECO:0007669"/>
    <property type="project" value="TreeGrafter"/>
</dbReference>
<dbReference type="InterPro" id="IPR001895">
    <property type="entry name" value="RASGEF_cat_dom"/>
</dbReference>
<name>A0A2P6P0T1_9EUKA</name>
<evidence type="ECO:0000256" key="3">
    <source>
        <dbReference type="SAM" id="MobiDB-lite"/>
    </source>
</evidence>
<evidence type="ECO:0000256" key="1">
    <source>
        <dbReference type="ARBA" id="ARBA00022658"/>
    </source>
</evidence>
<dbReference type="PROSITE" id="PS50096">
    <property type="entry name" value="IQ"/>
    <property type="match status" value="1"/>
</dbReference>
<evidence type="ECO:0000259" key="5">
    <source>
        <dbReference type="PROSITE" id="PS50212"/>
    </source>
</evidence>
<dbReference type="STRING" id="1890364.A0A2P6P0T1"/>
<dbReference type="Gene3D" id="1.20.870.10">
    <property type="entry name" value="Son of sevenless (SoS) protein Chain: S domain 1"/>
    <property type="match status" value="1"/>
</dbReference>
<feature type="domain" description="Ras-GEF" evidence="4">
    <location>
        <begin position="414"/>
        <end position="656"/>
    </location>
</feature>